<accession>A0ABS0BUQ1</accession>
<dbReference type="Proteomes" id="UP001193680">
    <property type="component" value="Unassembled WGS sequence"/>
</dbReference>
<evidence type="ECO:0000259" key="1">
    <source>
        <dbReference type="Pfam" id="PF13480"/>
    </source>
</evidence>
<evidence type="ECO:0000313" key="2">
    <source>
        <dbReference type="EMBL" id="MBF6057558.1"/>
    </source>
</evidence>
<feature type="domain" description="BioF2-like acetyltransferase" evidence="1">
    <location>
        <begin position="196"/>
        <end position="332"/>
    </location>
</feature>
<protein>
    <submittedName>
        <fullName evidence="2">GNAT family N-acetyltransferase</fullName>
    </submittedName>
</protein>
<proteinExistence type="predicted"/>
<reference evidence="2 3" key="1">
    <citation type="submission" date="2020-11" db="EMBL/GenBank/DDBJ databases">
        <title>Sulfur oxidizing isolate from Hospital Hole Sinkhole.</title>
        <authorList>
            <person name="Scott K.M."/>
        </authorList>
    </citation>
    <scope>NUCLEOTIDE SEQUENCE [LARGE SCALE GENOMIC DNA]</scope>
    <source>
        <strain evidence="2 3">HH1</strain>
    </source>
</reference>
<dbReference type="Pfam" id="PF13480">
    <property type="entry name" value="Acetyltransf_6"/>
    <property type="match status" value="1"/>
</dbReference>
<gene>
    <name evidence="2" type="ORF">H8792_004310</name>
</gene>
<keyword evidence="3" id="KW-1185">Reference proteome</keyword>
<dbReference type="InterPro" id="IPR016181">
    <property type="entry name" value="Acyl_CoA_acyltransferase"/>
</dbReference>
<dbReference type="EMBL" id="JACBGI020000004">
    <property type="protein sequence ID" value="MBF6057558.1"/>
    <property type="molecule type" value="Genomic_DNA"/>
</dbReference>
<dbReference type="InterPro" id="IPR038740">
    <property type="entry name" value="BioF2-like_GNAT_dom"/>
</dbReference>
<sequence>MFHDYRYDSFGVNPELFTTSSTQRFVFALQSMQELNQGIQNVTTELETVEFANHSLPATRNEDEYHNSYVCSLYNAYIDYARDELGLLENPLLQRILKGIIWQASVLLKWGKINRTLSINNWLFSTNVVPDLSACDVRAETRRLALANPHHSLTIRSLNTHTDAETIAALKNNGWLLMPARQVYLFPNGEREWWKRNNVKNDQRLLRKTELQLVTPKEHKHEDFADIAKCFEKLFIEKHSKYNPQFSEEYLSCLHRHKLVEFFSFRDAEGRIVATVGIFTQHDIVTAPIVGYDTDLPKSLGLYRLVMAQLLKVCYERNQCLNLSSGASHFKRQRGGVAEVEYTALYVRHLPLKQRLILGNFARLLNRFGPGFLQKYEL</sequence>
<comment type="caution">
    <text evidence="2">The sequence shown here is derived from an EMBL/GenBank/DDBJ whole genome shotgun (WGS) entry which is preliminary data.</text>
</comment>
<dbReference type="SUPFAM" id="SSF55729">
    <property type="entry name" value="Acyl-CoA N-acyltransferases (Nat)"/>
    <property type="match status" value="1"/>
</dbReference>
<name>A0ABS0BUQ1_9GAMM</name>
<evidence type="ECO:0000313" key="3">
    <source>
        <dbReference type="Proteomes" id="UP001193680"/>
    </source>
</evidence>
<organism evidence="2 3">
    <name type="scientific">Thiomicrorhabdus heinhorstiae</name>
    <dbReference type="NCBI Taxonomy" id="2748010"/>
    <lineage>
        <taxon>Bacteria</taxon>
        <taxon>Pseudomonadati</taxon>
        <taxon>Pseudomonadota</taxon>
        <taxon>Gammaproteobacteria</taxon>
        <taxon>Thiotrichales</taxon>
        <taxon>Piscirickettsiaceae</taxon>
        <taxon>Thiomicrorhabdus</taxon>
    </lineage>
</organism>
<dbReference type="RefSeq" id="WP_185977704.1">
    <property type="nucleotide sequence ID" value="NZ_JACBGI020000004.1"/>
</dbReference>